<dbReference type="GO" id="GO:0005254">
    <property type="term" value="F:chloride channel activity"/>
    <property type="evidence" value="ECO:0007669"/>
    <property type="project" value="UniProtKB-KW"/>
</dbReference>
<keyword evidence="1" id="KW-0472">Membrane</keyword>
<accession>A0A3P7LA70</accession>
<comment type="function">
    <text evidence="1">Forms chloride channels.</text>
</comment>
<dbReference type="AlphaFoldDB" id="A0A3P7LA70"/>
<organism evidence="2 3">
    <name type="scientific">Strongylus vulgaris</name>
    <name type="common">Blood worm</name>
    <dbReference type="NCBI Taxonomy" id="40348"/>
    <lineage>
        <taxon>Eukaryota</taxon>
        <taxon>Metazoa</taxon>
        <taxon>Ecdysozoa</taxon>
        <taxon>Nematoda</taxon>
        <taxon>Chromadorea</taxon>
        <taxon>Rhabditida</taxon>
        <taxon>Rhabditina</taxon>
        <taxon>Rhabditomorpha</taxon>
        <taxon>Strongyloidea</taxon>
        <taxon>Strongylidae</taxon>
        <taxon>Strongylus</taxon>
    </lineage>
</organism>
<keyword evidence="1" id="KW-0869">Chloride channel</keyword>
<dbReference type="Pfam" id="PF01062">
    <property type="entry name" value="Bestrophin"/>
    <property type="match status" value="1"/>
</dbReference>
<comment type="subcellular location">
    <subcellularLocation>
        <location evidence="1">Cell membrane</location>
        <topology evidence="1">Multi-pass membrane protein</topology>
    </subcellularLocation>
</comment>
<proteinExistence type="inferred from homology"/>
<keyword evidence="1" id="KW-0406">Ion transport</keyword>
<dbReference type="InterPro" id="IPR021134">
    <property type="entry name" value="Bestrophin-like"/>
</dbReference>
<keyword evidence="3" id="KW-1185">Reference proteome</keyword>
<keyword evidence="1" id="KW-1003">Cell membrane</keyword>
<name>A0A3P7LA70_STRVU</name>
<evidence type="ECO:0000313" key="2">
    <source>
        <dbReference type="EMBL" id="VDM76182.1"/>
    </source>
</evidence>
<dbReference type="GO" id="GO:0034707">
    <property type="term" value="C:chloride channel complex"/>
    <property type="evidence" value="ECO:0007669"/>
    <property type="project" value="UniProtKB-KW"/>
</dbReference>
<keyword evidence="1" id="KW-0868">Chloride</keyword>
<keyword evidence="1" id="KW-0407">Ion channel</keyword>
<dbReference type="GO" id="GO:0005886">
    <property type="term" value="C:plasma membrane"/>
    <property type="evidence" value="ECO:0007669"/>
    <property type="project" value="UniProtKB-SubCell"/>
</dbReference>
<sequence length="62" mass="7281">MSVQTQHSLTIRQILEEMTVTYNLDVSQTSIVSFLRLQFRWRGSIWKSVLKIKINIKNTAVE</sequence>
<protein>
    <recommendedName>
        <fullName evidence="1">Bestrophin homolog</fullName>
    </recommendedName>
</protein>
<dbReference type="EMBL" id="UYYB01096490">
    <property type="protein sequence ID" value="VDM76182.1"/>
    <property type="molecule type" value="Genomic_DNA"/>
</dbReference>
<reference evidence="2 3" key="1">
    <citation type="submission" date="2018-11" db="EMBL/GenBank/DDBJ databases">
        <authorList>
            <consortium name="Pathogen Informatics"/>
        </authorList>
    </citation>
    <scope>NUCLEOTIDE SEQUENCE [LARGE SCALE GENOMIC DNA]</scope>
</reference>
<comment type="similarity">
    <text evidence="1">Belongs to the anion channel-forming bestrophin (TC 1.A.46) family. Calcium-sensitive chloride channel subfamily.</text>
</comment>
<keyword evidence="1" id="KW-0813">Transport</keyword>
<evidence type="ECO:0000313" key="3">
    <source>
        <dbReference type="Proteomes" id="UP000270094"/>
    </source>
</evidence>
<evidence type="ECO:0000256" key="1">
    <source>
        <dbReference type="RuleBase" id="RU363126"/>
    </source>
</evidence>
<gene>
    <name evidence="2" type="ORF">SVUK_LOCUS11180</name>
</gene>
<dbReference type="Proteomes" id="UP000270094">
    <property type="component" value="Unassembled WGS sequence"/>
</dbReference>
<dbReference type="OrthoDB" id="201595at2759"/>